<evidence type="ECO:0000313" key="1">
    <source>
        <dbReference type="EMBL" id="KRO23690.1"/>
    </source>
</evidence>
<dbReference type="OrthoDB" id="1691100at2"/>
<proteinExistence type="predicted"/>
<sequence>MATKTVRLRDDELALVTEYLSVTHQTFSDYFHNVIIPQMEDDLDLKAYEEFKKTDDNKTVSNADIMKEFGQ</sequence>
<protein>
    <recommendedName>
        <fullName evidence="3">Toxin-antitoxin system, antitoxin component, ribbon-helix-helix domain protein</fullName>
    </recommendedName>
</protein>
<dbReference type="InterPro" id="IPR046257">
    <property type="entry name" value="DUF6290"/>
</dbReference>
<comment type="caution">
    <text evidence="1">The sequence shown here is derived from an EMBL/GenBank/DDBJ whole genome shotgun (WGS) entry which is preliminary data.</text>
</comment>
<keyword evidence="2" id="KW-1185">Reference proteome</keyword>
<evidence type="ECO:0008006" key="3">
    <source>
        <dbReference type="Google" id="ProtNLM"/>
    </source>
</evidence>
<reference evidence="1 2" key="1">
    <citation type="journal article" date="2015" name="Genome Announc.">
        <title>Expanding the biotechnology potential of lactobacilli through comparative genomics of 213 strains and associated genera.</title>
        <authorList>
            <person name="Sun Z."/>
            <person name="Harris H.M."/>
            <person name="McCann A."/>
            <person name="Guo C."/>
            <person name="Argimon S."/>
            <person name="Zhang W."/>
            <person name="Yang X."/>
            <person name="Jeffery I.B."/>
            <person name="Cooney J.C."/>
            <person name="Kagawa T.F."/>
            <person name="Liu W."/>
            <person name="Song Y."/>
            <person name="Salvetti E."/>
            <person name="Wrobel A."/>
            <person name="Rasinkangas P."/>
            <person name="Parkhill J."/>
            <person name="Rea M.C."/>
            <person name="O'Sullivan O."/>
            <person name="Ritari J."/>
            <person name="Douillard F.P."/>
            <person name="Paul Ross R."/>
            <person name="Yang R."/>
            <person name="Briner A.E."/>
            <person name="Felis G.E."/>
            <person name="de Vos W.M."/>
            <person name="Barrangou R."/>
            <person name="Klaenhammer T.R."/>
            <person name="Caufield P.W."/>
            <person name="Cui Y."/>
            <person name="Zhang H."/>
            <person name="O'Toole P.W."/>
        </authorList>
    </citation>
    <scope>NUCLEOTIDE SEQUENCE [LARGE SCALE GENOMIC DNA]</scope>
    <source>
        <strain evidence="1 2">DSM 23026</strain>
    </source>
</reference>
<dbReference type="EMBL" id="JQCQ01000028">
    <property type="protein sequence ID" value="KRO23690.1"/>
    <property type="molecule type" value="Genomic_DNA"/>
</dbReference>
<dbReference type="Pfam" id="PF19807">
    <property type="entry name" value="DUF6290"/>
    <property type="match status" value="1"/>
</dbReference>
<evidence type="ECO:0000313" key="2">
    <source>
        <dbReference type="Proteomes" id="UP000051249"/>
    </source>
</evidence>
<accession>A0A0R2NL40</accession>
<dbReference type="Proteomes" id="UP000051249">
    <property type="component" value="Unassembled WGS sequence"/>
</dbReference>
<gene>
    <name evidence="1" type="ORF">IV88_GL000899</name>
</gene>
<dbReference type="PATRIC" id="fig|480391.4.peg.912"/>
<name>A0A0R2NL40_9LACO</name>
<organism evidence="1 2">
    <name type="scientific">Pediococcus argentinicus</name>
    <dbReference type="NCBI Taxonomy" id="480391"/>
    <lineage>
        <taxon>Bacteria</taxon>
        <taxon>Bacillati</taxon>
        <taxon>Bacillota</taxon>
        <taxon>Bacilli</taxon>
        <taxon>Lactobacillales</taxon>
        <taxon>Lactobacillaceae</taxon>
        <taxon>Pediococcus</taxon>
    </lineage>
</organism>
<dbReference type="AlphaFoldDB" id="A0A0R2NL40"/>
<dbReference type="RefSeq" id="WP_057800100.1">
    <property type="nucleotide sequence ID" value="NZ_BJZZ01000027.1"/>
</dbReference>